<dbReference type="FunFam" id="3.40.50.720:FF:000084">
    <property type="entry name" value="Short-chain dehydrogenase reductase"/>
    <property type="match status" value="1"/>
</dbReference>
<comment type="caution">
    <text evidence="3">The sequence shown here is derived from an EMBL/GenBank/DDBJ whole genome shotgun (WGS) entry which is preliminary data.</text>
</comment>
<reference evidence="3 4" key="1">
    <citation type="submission" date="2016-11" db="EMBL/GenBank/DDBJ databases">
        <title>Draft genome of Pseudomonas versuta A4R1.12.</title>
        <authorList>
            <person name="See-Too W.-S."/>
        </authorList>
    </citation>
    <scope>NUCLEOTIDE SEQUENCE [LARGE SCALE GENOMIC DNA]</scope>
    <source>
        <strain evidence="3 4">A4R1.12</strain>
    </source>
</reference>
<evidence type="ECO:0000313" key="5">
    <source>
        <dbReference type="Proteomes" id="UP000186677"/>
    </source>
</evidence>
<evidence type="ECO:0000313" key="3">
    <source>
        <dbReference type="EMBL" id="OKA20914.1"/>
    </source>
</evidence>
<dbReference type="PROSITE" id="PS00061">
    <property type="entry name" value="ADH_SHORT"/>
    <property type="match status" value="1"/>
</dbReference>
<name>A0A0M3UDP9_9PSED</name>
<proteinExistence type="inferred from homology"/>
<reference evidence="2 5" key="2">
    <citation type="submission" date="2016-11" db="EMBL/GenBank/DDBJ databases">
        <title>Draft genome of Pseudomonas versuta A4R1.5.</title>
        <authorList>
            <person name="See-Too W.-S."/>
        </authorList>
    </citation>
    <scope>NUCLEOTIDE SEQUENCE [LARGE SCALE GENOMIC DNA]</scope>
    <source>
        <strain evidence="2 5">A4R1.5</strain>
    </source>
</reference>
<dbReference type="PRINTS" id="PR00080">
    <property type="entry name" value="SDRFAMILY"/>
</dbReference>
<dbReference type="Proteomes" id="UP000185990">
    <property type="component" value="Unassembled WGS sequence"/>
</dbReference>
<organism evidence="3 4">
    <name type="scientific">Pseudomonas versuta</name>
    <dbReference type="NCBI Taxonomy" id="1788301"/>
    <lineage>
        <taxon>Bacteria</taxon>
        <taxon>Pseudomonadati</taxon>
        <taxon>Pseudomonadota</taxon>
        <taxon>Gammaproteobacteria</taxon>
        <taxon>Pseudomonadales</taxon>
        <taxon>Pseudomonadaceae</taxon>
        <taxon>Pseudomonas</taxon>
    </lineage>
</organism>
<dbReference type="PANTHER" id="PTHR42760">
    <property type="entry name" value="SHORT-CHAIN DEHYDROGENASES/REDUCTASES FAMILY MEMBER"/>
    <property type="match status" value="1"/>
</dbReference>
<dbReference type="RefSeq" id="WP_060691643.1">
    <property type="nucleotide sequence ID" value="NZ_CP012676.1"/>
</dbReference>
<dbReference type="Proteomes" id="UP000186677">
    <property type="component" value="Unassembled WGS sequence"/>
</dbReference>
<dbReference type="AlphaFoldDB" id="A0A0M3UDP9"/>
<dbReference type="Gene3D" id="3.40.50.720">
    <property type="entry name" value="NAD(P)-binding Rossmann-like Domain"/>
    <property type="match status" value="1"/>
</dbReference>
<protein>
    <submittedName>
        <fullName evidence="3">Oxidoreductase</fullName>
    </submittedName>
</protein>
<evidence type="ECO:0000313" key="4">
    <source>
        <dbReference type="Proteomes" id="UP000185990"/>
    </source>
</evidence>
<dbReference type="Pfam" id="PF13561">
    <property type="entry name" value="adh_short_C2"/>
    <property type="match status" value="1"/>
</dbReference>
<dbReference type="InterPro" id="IPR036291">
    <property type="entry name" value="NAD(P)-bd_dom_sf"/>
</dbReference>
<dbReference type="OrthoDB" id="9806974at2"/>
<dbReference type="GO" id="GO:0030497">
    <property type="term" value="P:fatty acid elongation"/>
    <property type="evidence" value="ECO:0007669"/>
    <property type="project" value="TreeGrafter"/>
</dbReference>
<dbReference type="InterPro" id="IPR002347">
    <property type="entry name" value="SDR_fam"/>
</dbReference>
<dbReference type="SUPFAM" id="SSF51735">
    <property type="entry name" value="NAD(P)-binding Rossmann-fold domains"/>
    <property type="match status" value="1"/>
</dbReference>
<dbReference type="PANTHER" id="PTHR42760:SF40">
    <property type="entry name" value="3-OXOACYL-[ACYL-CARRIER-PROTEIN] REDUCTASE, CHLOROPLASTIC"/>
    <property type="match status" value="1"/>
</dbReference>
<comment type="similarity">
    <text evidence="1">Belongs to the short-chain dehydrogenases/reductases (SDR) family.</text>
</comment>
<dbReference type="PRINTS" id="PR00081">
    <property type="entry name" value="GDHRDH"/>
</dbReference>
<accession>A0A0M3UDP9</accession>
<dbReference type="EMBL" id="MPJC01000014">
    <property type="protein sequence ID" value="OKA19083.1"/>
    <property type="molecule type" value="Genomic_DNA"/>
</dbReference>
<keyword evidence="5" id="KW-1185">Reference proteome</keyword>
<dbReference type="InterPro" id="IPR020904">
    <property type="entry name" value="Sc_DH/Rdtase_CS"/>
</dbReference>
<evidence type="ECO:0000256" key="1">
    <source>
        <dbReference type="ARBA" id="ARBA00006484"/>
    </source>
</evidence>
<dbReference type="GO" id="GO:0016616">
    <property type="term" value="F:oxidoreductase activity, acting on the CH-OH group of donors, NAD or NADP as acceptor"/>
    <property type="evidence" value="ECO:0007669"/>
    <property type="project" value="TreeGrafter"/>
</dbReference>
<dbReference type="KEGG" id="ppsy:AOC04_06240"/>
<accession>A0A1Q4KEF3</accession>
<evidence type="ECO:0000313" key="2">
    <source>
        <dbReference type="EMBL" id="OKA19083.1"/>
    </source>
</evidence>
<gene>
    <name evidence="2" type="ORF">BOH73_18285</name>
    <name evidence="3" type="ORF">BOH74_16385</name>
</gene>
<sequence length="251" mass="26240">MHDFLQSFSSNLFADKTVLVTGGSSGIGLEIARGFAHLGARVIAAGSSTQKIQALAAQAATPGLSFKRLDVGDPGAILDFVQTLGTLDILINAAGIARPGDEYLDEVFQNVIDINLTSAMRLSMAALPLLEKSRGSIINIASMLSYMADADVPAYCASKSGVVGLTRALSHRFGPKGIRVNAIAPGYHRTDMTRGLWEDAKAAEKIEQRTALKRWGEASDLVGAALFLSGPAAAYITGVTLPVDGGYVSGS</sequence>
<dbReference type="EMBL" id="MPJD01000025">
    <property type="protein sequence ID" value="OKA20914.1"/>
    <property type="molecule type" value="Genomic_DNA"/>
</dbReference>